<organism evidence="4 5">
    <name type="scientific">Tritrichomonas musculus</name>
    <dbReference type="NCBI Taxonomy" id="1915356"/>
    <lineage>
        <taxon>Eukaryota</taxon>
        <taxon>Metamonada</taxon>
        <taxon>Parabasalia</taxon>
        <taxon>Tritrichomonadida</taxon>
        <taxon>Tritrichomonadidae</taxon>
        <taxon>Tritrichomonas</taxon>
    </lineage>
</organism>
<comment type="caution">
    <text evidence="4">The sequence shown here is derived from an EMBL/GenBank/DDBJ whole genome shotgun (WGS) entry which is preliminary data.</text>
</comment>
<keyword evidence="1" id="KW-0479">Metal-binding</keyword>
<name>A0ABR2K6S3_9EUKA</name>
<evidence type="ECO:0000256" key="1">
    <source>
        <dbReference type="PROSITE-ProRule" id="PRU00175"/>
    </source>
</evidence>
<dbReference type="SUPFAM" id="SSF57850">
    <property type="entry name" value="RING/U-box"/>
    <property type="match status" value="1"/>
</dbReference>
<dbReference type="Proteomes" id="UP001470230">
    <property type="component" value="Unassembled WGS sequence"/>
</dbReference>
<feature type="region of interest" description="Disordered" evidence="2">
    <location>
        <begin position="409"/>
        <end position="454"/>
    </location>
</feature>
<keyword evidence="1" id="KW-0862">Zinc</keyword>
<evidence type="ECO:0000313" key="5">
    <source>
        <dbReference type="Proteomes" id="UP001470230"/>
    </source>
</evidence>
<evidence type="ECO:0000256" key="2">
    <source>
        <dbReference type="SAM" id="MobiDB-lite"/>
    </source>
</evidence>
<feature type="domain" description="RING-type" evidence="3">
    <location>
        <begin position="1517"/>
        <end position="1579"/>
    </location>
</feature>
<feature type="compositionally biased region" description="Low complexity" evidence="2">
    <location>
        <begin position="429"/>
        <end position="450"/>
    </location>
</feature>
<keyword evidence="1" id="KW-0863">Zinc-finger</keyword>
<protein>
    <submittedName>
        <fullName evidence="4">Tethering complex subunit</fullName>
    </submittedName>
</protein>
<dbReference type="InterPro" id="IPR001841">
    <property type="entry name" value="Znf_RING"/>
</dbReference>
<evidence type="ECO:0000313" key="4">
    <source>
        <dbReference type="EMBL" id="KAK8886764.1"/>
    </source>
</evidence>
<evidence type="ECO:0000259" key="3">
    <source>
        <dbReference type="PROSITE" id="PS50089"/>
    </source>
</evidence>
<gene>
    <name evidence="4" type="ORF">M9Y10_042233</name>
</gene>
<dbReference type="EMBL" id="JAPFFF010000007">
    <property type="protein sequence ID" value="KAK8886764.1"/>
    <property type="molecule type" value="Genomic_DNA"/>
</dbReference>
<reference evidence="4 5" key="1">
    <citation type="submission" date="2024-04" db="EMBL/GenBank/DDBJ databases">
        <title>Tritrichomonas musculus Genome.</title>
        <authorList>
            <person name="Alves-Ferreira E."/>
            <person name="Grigg M."/>
            <person name="Lorenzi H."/>
            <person name="Galac M."/>
        </authorList>
    </citation>
    <scope>NUCLEOTIDE SEQUENCE [LARGE SCALE GENOMIC DNA]</scope>
    <source>
        <strain evidence="4 5">EAF2021</strain>
    </source>
</reference>
<dbReference type="PROSITE" id="PS50089">
    <property type="entry name" value="ZF_RING_2"/>
    <property type="match status" value="1"/>
</dbReference>
<keyword evidence="5" id="KW-1185">Reference proteome</keyword>
<dbReference type="SMART" id="SM00184">
    <property type="entry name" value="RING"/>
    <property type="match status" value="1"/>
</dbReference>
<sequence>MKTNPINSSLQLIDFERRSAIIQCHIDKKRLWILAKNGEFDYYSQIGDEPSLHIIIDKNVTPKRLWSNQRGTRFIVETIDFSLYYFQTSDLLSDLFYPSKANPSSQTIGMKNFFRIGALKNGPASTIFFDDDPKDPKSTKQIFIVVKGGGMLVLSIDTLQDKETKEQTTIISDFVTFPTLFNDSNILDMKIFRIIERQSDNFILNQIREKAKQANSHYYKITSSPNTEKSLRFIQKISELYEIAMKAKNQIFQSRDLIEQFRNLYRKIDDSHEQQQPQPAQPANLIQIKKASSKNKLNNNNDTTNNIEPDSNLISTTYLLDEIEKFLKTEENIINDIDLNYNIKVSDNPSSFHPNFSIWLDCIENMEMVKKETDKTMKNIYKSAFLYQQMFQLASNRKLQGIKEVLTESITEEEDNQEQPQSDRKPSNEDVNNNNNNNDTDNNSNNNNNNDESKINESIENINNNEEDIDEDLEEEEDNFDLENELKFDFEDDFYNNGEKKKKKKEKQRKKRRKKINRKDIIVLDKIKERITEIIEKLRENMNGQELTENNGKLIELRKTILVQLKQINEISETTKKLKTKLKNVFQRKRIKPLPFIEDYMLDRKKHFSTVEDEHHITSRFLYKANKYMNNIVGMLKTQASFNVTFIREIESFCKFSKPFFDESNMSNDNDTKYNIIRTYVIFLAEDRIIRGSSKDGPVKILKKIQKKKAFEFSFNNLSKKFNFSKIDRNSRLVHKPLKASPSHKRPTFYFVSWDREKNVNVCYTFKFQKLQNKKKKFKGESNDSHIYELKNKKEGKPIVRVIFRKSKPFEFEPDMRLIFYQVTPSGMIVVQSGERADSKAVAYEMSSLIHNETNVSSTRGKMLWFEEINDYSLLPILNCDFCPETGLIIYNSMKISLITRENVDLNSFNSLISINDAPTIKKVRKYLAKSPQQENETFFILLIYAMNQLFEKESDFQNRKNRKADVSDDDQKDSKINSLSTLSKMIFEAREAFLKLLKSANCSKMSIFLFLMDDKKLSDKINFCLTTEKNDGRLFERFRRFRIEYLVWILDSINIKMKRQQEALLLMALDLLMQCYSTRNNKNIYLNDSATVNTSKKGSDIAADTLTSEEEAQMNMYFKKCFTDKITIEDISSFTKKYGSSLLSVNCAYYILKSFPVLDAASFFKSEKDCDAEITFSKVNKFLVRNSEETFSEAGKSLVNFLNDYQANIHKKLTQKDDGKTKITVSNNSIEIDYMISRLLLYGIEKHSNQPWFFNSFTNFFKDLENLTILPKIPRTILSLFNFALHAGKRNFYNKSLTDEFDYLLQFDPVIRYMKCYYEKENKKDQVDILFSIFVSMELLKQQKFLNEIESLRKKKDFNMTLAIYRSARLRVNAARLLEDLKMTSVALDVVLDVKEISTAVKFASSLKDENTMLYLVRTASRRTKDKFEVIYNKVVDAEQIASSTNEKLYDVLMCIPEDKLNEKSSLLENIFKTLEEIDKKSEEKLKKINVLLDKLKPKSDMKNSNYLVTSPFSQCDLCHNTVLNKDCYLFPCGHAFHESCYLERKERDNFDREKASAQPSNSQKFTTNANLCLCPLCGLGAIELIGTPMYALYEEEDVKALMQNPIQIDEYVSDDYDYE</sequence>
<proteinExistence type="predicted"/>
<accession>A0ABR2K6S3</accession>